<protein>
    <submittedName>
        <fullName evidence="1">Uncharacterized protein</fullName>
    </submittedName>
</protein>
<dbReference type="Proteomes" id="UP000230750">
    <property type="component" value="Unassembled WGS sequence"/>
</dbReference>
<evidence type="ECO:0000313" key="2">
    <source>
        <dbReference type="Proteomes" id="UP000230750"/>
    </source>
</evidence>
<organism evidence="1 2">
    <name type="scientific">Stichopus japonicus</name>
    <name type="common">Sea cucumber</name>
    <dbReference type="NCBI Taxonomy" id="307972"/>
    <lineage>
        <taxon>Eukaryota</taxon>
        <taxon>Metazoa</taxon>
        <taxon>Echinodermata</taxon>
        <taxon>Eleutherozoa</taxon>
        <taxon>Echinozoa</taxon>
        <taxon>Holothuroidea</taxon>
        <taxon>Aspidochirotacea</taxon>
        <taxon>Aspidochirotida</taxon>
        <taxon>Stichopodidae</taxon>
        <taxon>Apostichopus</taxon>
    </lineage>
</organism>
<dbReference type="AlphaFoldDB" id="A0A2G8L015"/>
<evidence type="ECO:0000313" key="1">
    <source>
        <dbReference type="EMBL" id="PIK53599.1"/>
    </source>
</evidence>
<accession>A0A2G8L015</accession>
<name>A0A2G8L015_STIJA</name>
<dbReference type="EMBL" id="MRZV01000280">
    <property type="protein sequence ID" value="PIK53599.1"/>
    <property type="molecule type" value="Genomic_DNA"/>
</dbReference>
<keyword evidence="2" id="KW-1185">Reference proteome</keyword>
<reference evidence="1 2" key="1">
    <citation type="journal article" date="2017" name="PLoS Biol.">
        <title>The sea cucumber genome provides insights into morphological evolution and visceral regeneration.</title>
        <authorList>
            <person name="Zhang X."/>
            <person name="Sun L."/>
            <person name="Yuan J."/>
            <person name="Sun Y."/>
            <person name="Gao Y."/>
            <person name="Zhang L."/>
            <person name="Li S."/>
            <person name="Dai H."/>
            <person name="Hamel J.F."/>
            <person name="Liu C."/>
            <person name="Yu Y."/>
            <person name="Liu S."/>
            <person name="Lin W."/>
            <person name="Guo K."/>
            <person name="Jin S."/>
            <person name="Xu P."/>
            <person name="Storey K.B."/>
            <person name="Huan P."/>
            <person name="Zhang T."/>
            <person name="Zhou Y."/>
            <person name="Zhang J."/>
            <person name="Lin C."/>
            <person name="Li X."/>
            <person name="Xing L."/>
            <person name="Huo D."/>
            <person name="Sun M."/>
            <person name="Wang L."/>
            <person name="Mercier A."/>
            <person name="Li F."/>
            <person name="Yang H."/>
            <person name="Xiang J."/>
        </authorList>
    </citation>
    <scope>NUCLEOTIDE SEQUENCE [LARGE SCALE GENOMIC DNA]</scope>
    <source>
        <strain evidence="1">Shaxun</strain>
        <tissue evidence="1">Muscle</tissue>
    </source>
</reference>
<proteinExistence type="predicted"/>
<gene>
    <name evidence="1" type="ORF">BSL78_09517</name>
</gene>
<sequence length="365" mass="41946">MKALWFRCTLSGVVGKFMNRDYSLQTALVTRLIAQHAVGTLTPWGLAPETSVRDTCPKNRNALQNCTDGGSAWFRIVACCRCFCSKSIMLRHATWTHTLDSHSGYPGLELVLSQPANDSVLFWTRNCWNWNWIQMCWTLLQSANFTDEPHGNEMTFDYLDMIESLQHSLDIPTIKKLCEYFNMTSSLGKIKASDKPQHHFLLECRRKCIITRKDTTKLLEAFRETGLSNLQRIIEDYNQISNCPDVRVTVNNDNPTSAFSSFKTFMLLKKRAIKSVFTRDKGIHFVDCQEGSLVICLKVSSVEELDKLKEYIESGVLLRRLMSRYESEISDTERKDFQSESSSIKLSYDTEEFENAKQQLTTNSK</sequence>
<comment type="caution">
    <text evidence="1">The sequence shown here is derived from an EMBL/GenBank/DDBJ whole genome shotgun (WGS) entry which is preliminary data.</text>
</comment>